<dbReference type="AlphaFoldDB" id="A0A9Q0JAM7"/>
<evidence type="ECO:0000313" key="5">
    <source>
        <dbReference type="EMBL" id="KAJ4834479.1"/>
    </source>
</evidence>
<dbReference type="Pfam" id="PF13812">
    <property type="entry name" value="PPR_3"/>
    <property type="match status" value="1"/>
</dbReference>
<feature type="repeat" description="PPR" evidence="3">
    <location>
        <begin position="183"/>
        <end position="217"/>
    </location>
</feature>
<dbReference type="OrthoDB" id="185373at2759"/>
<reference evidence="5" key="2">
    <citation type="journal article" date="2023" name="Plants (Basel)">
        <title>Annotation of the Turnera subulata (Passifloraceae) Draft Genome Reveals the S-Locus Evolved after the Divergence of Turneroideae from Passifloroideae in a Stepwise Manner.</title>
        <authorList>
            <person name="Henning P.M."/>
            <person name="Roalson E.H."/>
            <person name="Mir W."/>
            <person name="McCubbin A.G."/>
            <person name="Shore J.S."/>
        </authorList>
    </citation>
    <scope>NUCLEOTIDE SEQUENCE</scope>
    <source>
        <strain evidence="5">F60SS</strain>
    </source>
</reference>
<feature type="non-terminal residue" evidence="5">
    <location>
        <position position="1"/>
    </location>
</feature>
<dbReference type="InterPro" id="IPR032867">
    <property type="entry name" value="DYW_dom"/>
</dbReference>
<dbReference type="InterPro" id="IPR011009">
    <property type="entry name" value="Kinase-like_dom_sf"/>
</dbReference>
<dbReference type="PROSITE" id="PS00108">
    <property type="entry name" value="PROTEIN_KINASE_ST"/>
    <property type="match status" value="1"/>
</dbReference>
<dbReference type="Gene3D" id="1.25.40.10">
    <property type="entry name" value="Tetratricopeptide repeat domain"/>
    <property type="match status" value="6"/>
</dbReference>
<name>A0A9Q0JAM7_9ROSI</name>
<feature type="repeat" description="PPR" evidence="3">
    <location>
        <begin position="585"/>
        <end position="619"/>
    </location>
</feature>
<evidence type="ECO:0000256" key="2">
    <source>
        <dbReference type="ARBA" id="ARBA00022737"/>
    </source>
</evidence>
<dbReference type="GO" id="GO:0008270">
    <property type="term" value="F:zinc ion binding"/>
    <property type="evidence" value="ECO:0007669"/>
    <property type="project" value="InterPro"/>
</dbReference>
<dbReference type="GO" id="GO:0003729">
    <property type="term" value="F:mRNA binding"/>
    <property type="evidence" value="ECO:0007669"/>
    <property type="project" value="UniProtKB-ARBA"/>
</dbReference>
<dbReference type="InterPro" id="IPR000719">
    <property type="entry name" value="Prot_kinase_dom"/>
</dbReference>
<dbReference type="PROSITE" id="PS50011">
    <property type="entry name" value="PROTEIN_KINASE_DOM"/>
    <property type="match status" value="1"/>
</dbReference>
<dbReference type="Pfam" id="PF13041">
    <property type="entry name" value="PPR_2"/>
    <property type="match status" value="5"/>
</dbReference>
<feature type="repeat" description="PPR" evidence="3">
    <location>
        <begin position="384"/>
        <end position="414"/>
    </location>
</feature>
<dbReference type="InterPro" id="IPR008271">
    <property type="entry name" value="Ser/Thr_kinase_AS"/>
</dbReference>
<dbReference type="PROSITE" id="PS51375">
    <property type="entry name" value="PPR"/>
    <property type="match status" value="7"/>
</dbReference>
<dbReference type="InterPro" id="IPR046960">
    <property type="entry name" value="PPR_At4g14850-like_plant"/>
</dbReference>
<dbReference type="Gene3D" id="1.10.510.10">
    <property type="entry name" value="Transferase(Phosphotransferase) domain 1"/>
    <property type="match status" value="1"/>
</dbReference>
<sequence>MGTMMIRAKLLAPEIIHSSCLTKALTSVASNPKQLHKIHSRIITLGLEKSVFFSGKLIAKYAHLKQPISSLSVFRAVSPTTNVFLWNSLIRALTHNGFFSKALEIYSTMHDMNVRPDTHTFPSVINACAASLDFEMGRVVHDRVLELGFGFDLYIGNALVDMYSKFGDLGKARQVFEEILHKDVVSWNSLISGCTANGYWDEALNVYRRATVAGLMPDRFTISSVLLACGGLVAVKEGEVIHGLAEKIGITPDVIVSNALLSMYFKLDRPIHARRVFDNMAIRDAVSWNTLICGYFRMELFQESIKLFGEMVKRFKPDLLTITSVLRACGRLEDLQFGMFVHDYILRNGIECDITTSNVLIDTYAKCRDLLAAQKVFDTMKCRDIVSWNSLLSGYIQDGNFDQAMRLFKMIQMDFRPDSITTVKILTVATELADINFGKEIHCLVLKLGFNSDLVVGNALVCVYAKCGEMHNSLKVFENMSIHDIVTWNAIIAACVQAEDCSLGFRMINQMRTEKMMPDKSTMVSILPICALLAAKQQGKEVHASVFRLGFDSVVPVGNALIEMYSKCGNLKSAIRVFESMKVKDVVTWTALISAYGMYGEGKKALEAFEGMEAAGIVPDHVAYVAIIYACSHSGLVEEGLACFDQMKKDHRIEPRIEHYACVVDLLSRSGLLNKAEEFILSMPMKPDASVWGALLSACRASRDINMVDRISMHIIHSNSDDIGYYILASNAYATLGKWDHVRMIRKSIKTRGLKKSPGCTWIEIRKKVLAGSMAKEGYVADLQYALHDVSEDAKLDLLCGHSERLAIAFGLLNTEPGTPLQIMKNLRVCGDCHTWTKPSLVILSYDLVELIKQHAKHVNTLTLPLGVHSTRPNIMIDVALALDYLHHGFSKPIVHCDIKPSNILLDSEMIPCVSDLGIAETLTGRRFYGRNKDLGHYWLGLIQAMAMKLWGRQSAVSVVPHTEGLYLFQFSDEHSLAR</sequence>
<feature type="repeat" description="PPR" evidence="3">
    <location>
        <begin position="484"/>
        <end position="518"/>
    </location>
</feature>
<dbReference type="PANTHER" id="PTHR24015:SF1920">
    <property type="entry name" value="DYW DOMAIN-CONTAINING PROTEIN"/>
    <property type="match status" value="1"/>
</dbReference>
<dbReference type="FunFam" id="1.25.40.10:FF:000073">
    <property type="entry name" value="Pentatricopeptide repeat-containing protein chloroplastic"/>
    <property type="match status" value="2"/>
</dbReference>
<dbReference type="SUPFAM" id="SSF48452">
    <property type="entry name" value="TPR-like"/>
    <property type="match status" value="1"/>
</dbReference>
<keyword evidence="2" id="KW-0677">Repeat</keyword>
<protein>
    <recommendedName>
        <fullName evidence="4">Protein kinase domain-containing protein</fullName>
    </recommendedName>
</protein>
<dbReference type="InterPro" id="IPR002885">
    <property type="entry name" value="PPR_rpt"/>
</dbReference>
<evidence type="ECO:0000256" key="1">
    <source>
        <dbReference type="ARBA" id="ARBA00006643"/>
    </source>
</evidence>
<dbReference type="PANTHER" id="PTHR24015">
    <property type="entry name" value="OS07G0578800 PROTEIN-RELATED"/>
    <property type="match status" value="1"/>
</dbReference>
<dbReference type="GO" id="GO:0009451">
    <property type="term" value="P:RNA modification"/>
    <property type="evidence" value="ECO:0007669"/>
    <property type="project" value="InterPro"/>
</dbReference>
<organism evidence="5 6">
    <name type="scientific">Turnera subulata</name>
    <dbReference type="NCBI Taxonomy" id="218843"/>
    <lineage>
        <taxon>Eukaryota</taxon>
        <taxon>Viridiplantae</taxon>
        <taxon>Streptophyta</taxon>
        <taxon>Embryophyta</taxon>
        <taxon>Tracheophyta</taxon>
        <taxon>Spermatophyta</taxon>
        <taxon>Magnoliopsida</taxon>
        <taxon>eudicotyledons</taxon>
        <taxon>Gunneridae</taxon>
        <taxon>Pentapetalae</taxon>
        <taxon>rosids</taxon>
        <taxon>fabids</taxon>
        <taxon>Malpighiales</taxon>
        <taxon>Passifloraceae</taxon>
        <taxon>Turnera</taxon>
    </lineage>
</organism>
<feature type="repeat" description="PPR" evidence="3">
    <location>
        <begin position="620"/>
        <end position="650"/>
    </location>
</feature>
<dbReference type="Pfam" id="PF01535">
    <property type="entry name" value="PPR"/>
    <property type="match status" value="3"/>
</dbReference>
<feature type="repeat" description="PPR" evidence="3">
    <location>
        <begin position="284"/>
        <end position="314"/>
    </location>
</feature>
<dbReference type="EMBL" id="JAKUCV010004693">
    <property type="protein sequence ID" value="KAJ4834479.1"/>
    <property type="molecule type" value="Genomic_DNA"/>
</dbReference>
<dbReference type="Pfam" id="PF14432">
    <property type="entry name" value="DYW_deaminase"/>
    <property type="match status" value="1"/>
</dbReference>
<feature type="domain" description="Protein kinase" evidence="4">
    <location>
        <begin position="728"/>
        <end position="979"/>
    </location>
</feature>
<evidence type="ECO:0000313" key="6">
    <source>
        <dbReference type="Proteomes" id="UP001141552"/>
    </source>
</evidence>
<dbReference type="NCBIfam" id="TIGR00756">
    <property type="entry name" value="PPR"/>
    <property type="match status" value="8"/>
</dbReference>
<dbReference type="InterPro" id="IPR011990">
    <property type="entry name" value="TPR-like_helical_dom_sf"/>
</dbReference>
<dbReference type="FunFam" id="1.25.40.10:FF:000344">
    <property type="entry name" value="Pentatricopeptide repeat-containing protein"/>
    <property type="match status" value="1"/>
</dbReference>
<proteinExistence type="inferred from homology"/>
<dbReference type="SUPFAM" id="SSF56112">
    <property type="entry name" value="Protein kinase-like (PK-like)"/>
    <property type="match status" value="1"/>
</dbReference>
<evidence type="ECO:0000259" key="4">
    <source>
        <dbReference type="PROSITE" id="PS50011"/>
    </source>
</evidence>
<dbReference type="InterPro" id="IPR046848">
    <property type="entry name" value="E_motif"/>
</dbReference>
<comment type="caution">
    <text evidence="5">The sequence shown here is derived from an EMBL/GenBank/DDBJ whole genome shotgun (WGS) entry which is preliminary data.</text>
</comment>
<dbReference type="Pfam" id="PF20431">
    <property type="entry name" value="E_motif"/>
    <property type="match status" value="1"/>
</dbReference>
<comment type="similarity">
    <text evidence="1">Belongs to the PPR family. PCMP-H subfamily.</text>
</comment>
<accession>A0A9Q0JAM7</accession>
<dbReference type="Proteomes" id="UP001141552">
    <property type="component" value="Unassembled WGS sequence"/>
</dbReference>
<dbReference type="GO" id="GO:0005524">
    <property type="term" value="F:ATP binding"/>
    <property type="evidence" value="ECO:0007669"/>
    <property type="project" value="InterPro"/>
</dbReference>
<keyword evidence="6" id="KW-1185">Reference proteome</keyword>
<gene>
    <name evidence="5" type="ORF">Tsubulata_005628</name>
</gene>
<dbReference type="Pfam" id="PF00069">
    <property type="entry name" value="Pkinase"/>
    <property type="match status" value="1"/>
</dbReference>
<reference evidence="5" key="1">
    <citation type="submission" date="2022-02" db="EMBL/GenBank/DDBJ databases">
        <authorList>
            <person name="Henning P.M."/>
            <person name="McCubbin A.G."/>
            <person name="Shore J.S."/>
        </authorList>
    </citation>
    <scope>NUCLEOTIDE SEQUENCE</scope>
    <source>
        <strain evidence="5">F60SS</strain>
        <tissue evidence="5">Leaves</tissue>
    </source>
</reference>
<evidence type="ECO:0000256" key="3">
    <source>
        <dbReference type="PROSITE-ProRule" id="PRU00708"/>
    </source>
</evidence>
<feature type="repeat" description="PPR" evidence="3">
    <location>
        <begin position="82"/>
        <end position="116"/>
    </location>
</feature>
<dbReference type="GO" id="GO:0004672">
    <property type="term" value="F:protein kinase activity"/>
    <property type="evidence" value="ECO:0007669"/>
    <property type="project" value="InterPro"/>
</dbReference>
<dbReference type="FunFam" id="1.25.40.10:FF:000090">
    <property type="entry name" value="Pentatricopeptide repeat-containing protein, chloroplastic"/>
    <property type="match status" value="1"/>
</dbReference>